<reference evidence="3 4" key="1">
    <citation type="submission" date="2020-02" db="EMBL/GenBank/DDBJ databases">
        <authorList>
            <person name="Chen W.-M."/>
        </authorList>
    </citation>
    <scope>NUCLEOTIDE SEQUENCE [LARGE SCALE GENOMIC DNA]</scope>
    <source>
        <strain evidence="3 4">KDG-16</strain>
    </source>
</reference>
<evidence type="ECO:0000256" key="2">
    <source>
        <dbReference type="SAM" id="SignalP"/>
    </source>
</evidence>
<keyword evidence="2" id="KW-0732">Signal</keyword>
<accession>A0ABX0I538</accession>
<comment type="caution">
    <text evidence="3">The sequence shown here is derived from an EMBL/GenBank/DDBJ whole genome shotgun (WGS) entry which is preliminary data.</text>
</comment>
<evidence type="ECO:0000313" key="4">
    <source>
        <dbReference type="Proteomes" id="UP000800984"/>
    </source>
</evidence>
<evidence type="ECO:0008006" key="5">
    <source>
        <dbReference type="Google" id="ProtNLM"/>
    </source>
</evidence>
<keyword evidence="4" id="KW-1185">Reference proteome</keyword>
<dbReference type="RefSeq" id="WP_166077406.1">
    <property type="nucleotide sequence ID" value="NZ_JAAJBT010000005.1"/>
</dbReference>
<feature type="region of interest" description="Disordered" evidence="1">
    <location>
        <begin position="25"/>
        <end position="69"/>
    </location>
</feature>
<feature type="chain" id="PRO_5047071823" description="Lipoprotein" evidence="2">
    <location>
        <begin position="20"/>
        <end position="69"/>
    </location>
</feature>
<proteinExistence type="predicted"/>
<dbReference type="EMBL" id="JAAJBT010000005">
    <property type="protein sequence ID" value="NHM02298.1"/>
    <property type="molecule type" value="Genomic_DNA"/>
</dbReference>
<feature type="signal peptide" evidence="2">
    <location>
        <begin position="1"/>
        <end position="19"/>
    </location>
</feature>
<name>A0ABX0I538_9FLAO</name>
<gene>
    <name evidence="3" type="ORF">G4D72_09280</name>
</gene>
<evidence type="ECO:0000313" key="3">
    <source>
        <dbReference type="EMBL" id="NHM02298.1"/>
    </source>
</evidence>
<feature type="compositionally biased region" description="Polar residues" evidence="1">
    <location>
        <begin position="25"/>
        <end position="62"/>
    </location>
</feature>
<protein>
    <recommendedName>
        <fullName evidence="5">Lipoprotein</fullName>
    </recommendedName>
</protein>
<sequence length="69" mass="7537">MKKVIILSALILSTLVSCSTDDELTYTQESTTKNSSKQSNYSLRTTSTDSINRLTDSINGSVNPKPIKP</sequence>
<evidence type="ECO:0000256" key="1">
    <source>
        <dbReference type="SAM" id="MobiDB-lite"/>
    </source>
</evidence>
<organism evidence="3 4">
    <name type="scientific">Flavobacterium difficile</name>
    <dbReference type="NCBI Taxonomy" id="2709659"/>
    <lineage>
        <taxon>Bacteria</taxon>
        <taxon>Pseudomonadati</taxon>
        <taxon>Bacteroidota</taxon>
        <taxon>Flavobacteriia</taxon>
        <taxon>Flavobacteriales</taxon>
        <taxon>Flavobacteriaceae</taxon>
        <taxon>Flavobacterium</taxon>
    </lineage>
</organism>
<dbReference type="PROSITE" id="PS51257">
    <property type="entry name" value="PROKAR_LIPOPROTEIN"/>
    <property type="match status" value="1"/>
</dbReference>
<dbReference type="Proteomes" id="UP000800984">
    <property type="component" value="Unassembled WGS sequence"/>
</dbReference>